<dbReference type="Pfam" id="PF16363">
    <property type="entry name" value="GDP_Man_Dehyd"/>
    <property type="match status" value="1"/>
</dbReference>
<dbReference type="PANTHER" id="PTHR43725:SF31">
    <property type="entry name" value="UDP-GLUCOSE 4-EPIMERASE"/>
    <property type="match status" value="1"/>
</dbReference>
<dbReference type="PANTHER" id="PTHR43725">
    <property type="entry name" value="UDP-GLUCOSE 4-EPIMERASE"/>
    <property type="match status" value="1"/>
</dbReference>
<evidence type="ECO:0000256" key="1">
    <source>
        <dbReference type="ARBA" id="ARBA00000014"/>
    </source>
</evidence>
<dbReference type="Proteomes" id="UP001152798">
    <property type="component" value="Chromosome 2"/>
</dbReference>
<dbReference type="InterPro" id="IPR036291">
    <property type="entry name" value="NAD(P)-bd_dom_sf"/>
</dbReference>
<feature type="domain" description="NAD(P)-binding" evidence="9">
    <location>
        <begin position="77"/>
        <end position="403"/>
    </location>
</feature>
<dbReference type="EMBL" id="OV725078">
    <property type="protein sequence ID" value="CAH1394017.1"/>
    <property type="molecule type" value="Genomic_DNA"/>
</dbReference>
<accession>A0A9P0EF91</accession>
<dbReference type="InterPro" id="IPR016040">
    <property type="entry name" value="NAD(P)-bd_dom"/>
</dbReference>
<reference evidence="10" key="1">
    <citation type="submission" date="2022-01" db="EMBL/GenBank/DDBJ databases">
        <authorList>
            <person name="King R."/>
        </authorList>
    </citation>
    <scope>NUCLEOTIDE SEQUENCE</scope>
</reference>
<proteinExistence type="predicted"/>
<dbReference type="GO" id="GO:0005829">
    <property type="term" value="C:cytosol"/>
    <property type="evidence" value="ECO:0007669"/>
    <property type="project" value="TreeGrafter"/>
</dbReference>
<sequence>MHHDLYQRFRCLESPCDIRVEDRDPESDDVFASDSKVTVKSPEVGALIASLRQFIYSIVLQLASSSLKIMPQWETVFVTGGAGYIGSHCIVELLEAGYEVVAVDNFANSVGKNGEALSLKRVEKITGKPVKFYCCDLLDKEKLHGIFRKHKISCVIHFAALKAVGESMQYPFMYYKNNLIATINLLEVMQAEQCYNMVFSSSCTVYGNPEYLPIDESHPTGNITNVYGRTKYFIEEMLKDVSLADEKWNIISLRYFNPVGAHPSGKIGEDPTKPFTNLMPYIAEVAIGKKPYLTIFGGDYETADGTGIRDYIHIMDLASGHLAALVKLREKNYRLKIFNLGAGKGFSVLELVKTFESVTKTKVPCKIVDRREGDIVSMYADPRLAKEELGWETKYSVEQMCEHFWKWKTLNPDGYQEVDSSNMNGKV</sequence>
<evidence type="ECO:0000256" key="4">
    <source>
        <dbReference type="ARBA" id="ARBA00013175"/>
    </source>
</evidence>
<dbReference type="CDD" id="cd05247">
    <property type="entry name" value="UDP_G4E_1_SDR_e"/>
    <property type="match status" value="1"/>
</dbReference>
<evidence type="ECO:0000313" key="11">
    <source>
        <dbReference type="Proteomes" id="UP001152798"/>
    </source>
</evidence>
<organism evidence="10 11">
    <name type="scientific">Nezara viridula</name>
    <name type="common">Southern green stink bug</name>
    <name type="synonym">Cimex viridulus</name>
    <dbReference type="NCBI Taxonomy" id="85310"/>
    <lineage>
        <taxon>Eukaryota</taxon>
        <taxon>Metazoa</taxon>
        <taxon>Ecdysozoa</taxon>
        <taxon>Arthropoda</taxon>
        <taxon>Hexapoda</taxon>
        <taxon>Insecta</taxon>
        <taxon>Pterygota</taxon>
        <taxon>Neoptera</taxon>
        <taxon>Paraneoptera</taxon>
        <taxon>Hemiptera</taxon>
        <taxon>Heteroptera</taxon>
        <taxon>Panheteroptera</taxon>
        <taxon>Pentatomomorpha</taxon>
        <taxon>Pentatomoidea</taxon>
        <taxon>Pentatomidae</taxon>
        <taxon>Pentatominae</taxon>
        <taxon>Nezara</taxon>
    </lineage>
</organism>
<keyword evidence="5" id="KW-0520">NAD</keyword>
<dbReference type="Gene3D" id="3.90.25.10">
    <property type="entry name" value="UDP-galactose 4-epimerase, domain 1"/>
    <property type="match status" value="1"/>
</dbReference>
<keyword evidence="7" id="KW-0413">Isomerase</keyword>
<name>A0A9P0EF91_NEZVI</name>
<evidence type="ECO:0000256" key="3">
    <source>
        <dbReference type="ARBA" id="ARBA00002760"/>
    </source>
</evidence>
<evidence type="ECO:0000256" key="8">
    <source>
        <dbReference type="ARBA" id="ARBA00031827"/>
    </source>
</evidence>
<comment type="cofactor">
    <cofactor evidence="2">
        <name>NAD(+)</name>
        <dbReference type="ChEBI" id="CHEBI:57540"/>
    </cofactor>
</comment>
<keyword evidence="11" id="KW-1185">Reference proteome</keyword>
<dbReference type="AlphaFoldDB" id="A0A9P0EF91"/>
<comment type="catalytic activity">
    <reaction evidence="1">
        <text>UDP-N-acetyl-alpha-D-glucosamine = UDP-N-acetyl-alpha-D-galactosamine</text>
        <dbReference type="Rhea" id="RHEA:20517"/>
        <dbReference type="ChEBI" id="CHEBI:57705"/>
        <dbReference type="ChEBI" id="CHEBI:67138"/>
        <dbReference type="EC" id="5.1.3.7"/>
    </reaction>
</comment>
<dbReference type="SUPFAM" id="SSF51735">
    <property type="entry name" value="NAD(P)-binding Rossmann-fold domains"/>
    <property type="match status" value="1"/>
</dbReference>
<dbReference type="OrthoDB" id="9402762at2759"/>
<keyword evidence="6" id="KW-0299">Galactose metabolism</keyword>
<keyword evidence="6" id="KW-0119">Carbohydrate metabolism</keyword>
<evidence type="ECO:0000256" key="2">
    <source>
        <dbReference type="ARBA" id="ARBA00001911"/>
    </source>
</evidence>
<dbReference type="InterPro" id="IPR005886">
    <property type="entry name" value="UDP_G4E"/>
</dbReference>
<comment type="function">
    <text evidence="3">Catalyzes two distinct but analogous reactions: the reversible epimerization of UDP-glucose to UDP-galactose and the reversible epimerization of UDP-N-acetylglucosamine to UDP-N-acetylgalactosamine. The reaction with UDP-Gal plays a critical role in the Leloir pathway of galactose catabolism in which galactose is converted to the glycolytic intermediate glucose 6-phosphate. It contributes to the catabolism of dietary galactose and enables the endogenous biosynthesis of both UDP-Gal and UDP-GalNAc when exogenous sources are limited. Both UDP-sugar interconversions are important in the synthesis of glycoproteins and glycolipids.</text>
</comment>
<dbReference type="GO" id="GO:0033499">
    <property type="term" value="P:galactose catabolic process via UDP-galactose, Leloir pathway"/>
    <property type="evidence" value="ECO:0007669"/>
    <property type="project" value="TreeGrafter"/>
</dbReference>
<dbReference type="EC" id="5.1.3.7" evidence="4"/>
<evidence type="ECO:0000259" key="9">
    <source>
        <dbReference type="Pfam" id="PF16363"/>
    </source>
</evidence>
<dbReference type="NCBIfam" id="TIGR01179">
    <property type="entry name" value="galE"/>
    <property type="match status" value="1"/>
</dbReference>
<dbReference type="GO" id="GO:0003978">
    <property type="term" value="F:UDP-glucose 4-epimerase activity"/>
    <property type="evidence" value="ECO:0007669"/>
    <property type="project" value="InterPro"/>
</dbReference>
<dbReference type="GO" id="GO:0003974">
    <property type="term" value="F:UDP-N-acetylglucosamine 4-epimerase activity"/>
    <property type="evidence" value="ECO:0007669"/>
    <property type="project" value="UniProtKB-EC"/>
</dbReference>
<evidence type="ECO:0000313" key="10">
    <source>
        <dbReference type="EMBL" id="CAH1394017.1"/>
    </source>
</evidence>
<dbReference type="PRINTS" id="PR01713">
    <property type="entry name" value="NUCEPIMERASE"/>
</dbReference>
<evidence type="ECO:0000256" key="6">
    <source>
        <dbReference type="ARBA" id="ARBA00023144"/>
    </source>
</evidence>
<protein>
    <recommendedName>
        <fullName evidence="8">UDP-N-acetylglucosamine 4-epimerase</fullName>
        <ecNumber evidence="4">5.1.3.7</ecNumber>
    </recommendedName>
    <alternativeName>
        <fullName evidence="8">UDP-N-acetylglucosamine 4-epimerase</fullName>
    </alternativeName>
</protein>
<gene>
    <name evidence="10" type="ORF">NEZAVI_LOCUS4581</name>
</gene>
<evidence type="ECO:0000256" key="7">
    <source>
        <dbReference type="ARBA" id="ARBA00023235"/>
    </source>
</evidence>
<dbReference type="Gene3D" id="3.40.50.720">
    <property type="entry name" value="NAD(P)-binding Rossmann-like Domain"/>
    <property type="match status" value="1"/>
</dbReference>
<evidence type="ECO:0000256" key="5">
    <source>
        <dbReference type="ARBA" id="ARBA00023027"/>
    </source>
</evidence>